<feature type="compositionally biased region" description="Low complexity" evidence="1">
    <location>
        <begin position="432"/>
        <end position="457"/>
    </location>
</feature>
<organism evidence="2 3">
    <name type="scientific">Loxostege sticticalis</name>
    <name type="common">Beet webworm moth</name>
    <dbReference type="NCBI Taxonomy" id="481309"/>
    <lineage>
        <taxon>Eukaryota</taxon>
        <taxon>Metazoa</taxon>
        <taxon>Ecdysozoa</taxon>
        <taxon>Arthropoda</taxon>
        <taxon>Hexapoda</taxon>
        <taxon>Insecta</taxon>
        <taxon>Pterygota</taxon>
        <taxon>Neoptera</taxon>
        <taxon>Endopterygota</taxon>
        <taxon>Lepidoptera</taxon>
        <taxon>Glossata</taxon>
        <taxon>Ditrysia</taxon>
        <taxon>Pyraloidea</taxon>
        <taxon>Crambidae</taxon>
        <taxon>Pyraustinae</taxon>
        <taxon>Loxostege</taxon>
    </lineage>
</organism>
<feature type="compositionally biased region" description="Polar residues" evidence="1">
    <location>
        <begin position="100"/>
        <end position="109"/>
    </location>
</feature>
<feature type="compositionally biased region" description="Basic and acidic residues" evidence="1">
    <location>
        <begin position="580"/>
        <end position="607"/>
    </location>
</feature>
<feature type="compositionally biased region" description="Low complexity" evidence="1">
    <location>
        <begin position="143"/>
        <end position="171"/>
    </location>
</feature>
<evidence type="ECO:0000313" key="2">
    <source>
        <dbReference type="EMBL" id="KAL0859925.1"/>
    </source>
</evidence>
<feature type="compositionally biased region" description="Low complexity" evidence="1">
    <location>
        <begin position="1347"/>
        <end position="1357"/>
    </location>
</feature>
<feature type="compositionally biased region" description="Basic and acidic residues" evidence="1">
    <location>
        <begin position="297"/>
        <end position="320"/>
    </location>
</feature>
<feature type="compositionally biased region" description="Basic and acidic residues" evidence="1">
    <location>
        <begin position="328"/>
        <end position="338"/>
    </location>
</feature>
<feature type="compositionally biased region" description="Basic and acidic residues" evidence="1">
    <location>
        <begin position="420"/>
        <end position="429"/>
    </location>
</feature>
<dbReference type="PRINTS" id="PR01217">
    <property type="entry name" value="PRICHEXTENSN"/>
</dbReference>
<feature type="compositionally biased region" description="Low complexity" evidence="1">
    <location>
        <begin position="1536"/>
        <end position="1547"/>
    </location>
</feature>
<feature type="compositionally biased region" description="Low complexity" evidence="1">
    <location>
        <begin position="354"/>
        <end position="395"/>
    </location>
</feature>
<evidence type="ECO:0000256" key="1">
    <source>
        <dbReference type="SAM" id="MobiDB-lite"/>
    </source>
</evidence>
<feature type="compositionally biased region" description="Basic residues" evidence="1">
    <location>
        <begin position="631"/>
        <end position="643"/>
    </location>
</feature>
<feature type="compositionally biased region" description="Polar residues" evidence="1">
    <location>
        <begin position="1305"/>
        <end position="1314"/>
    </location>
</feature>
<feature type="compositionally biased region" description="Basic and acidic residues" evidence="1">
    <location>
        <begin position="1446"/>
        <end position="1471"/>
    </location>
</feature>
<keyword evidence="3" id="KW-1185">Reference proteome</keyword>
<name>A0ABR3H543_LOXSC</name>
<feature type="compositionally biased region" description="Polar residues" evidence="1">
    <location>
        <begin position="120"/>
        <end position="142"/>
    </location>
</feature>
<feature type="compositionally biased region" description="Basic and acidic residues" evidence="1">
    <location>
        <begin position="1315"/>
        <end position="1324"/>
    </location>
</feature>
<feature type="compositionally biased region" description="Low complexity" evidence="1">
    <location>
        <begin position="1432"/>
        <end position="1445"/>
    </location>
</feature>
<feature type="compositionally biased region" description="Basic and acidic residues" evidence="1">
    <location>
        <begin position="1485"/>
        <end position="1503"/>
    </location>
</feature>
<dbReference type="Proteomes" id="UP001549920">
    <property type="component" value="Unassembled WGS sequence"/>
</dbReference>
<feature type="compositionally biased region" description="Basic and acidic residues" evidence="1">
    <location>
        <begin position="506"/>
        <end position="519"/>
    </location>
</feature>
<feature type="compositionally biased region" description="Low complexity" evidence="1">
    <location>
        <begin position="252"/>
        <end position="264"/>
    </location>
</feature>
<gene>
    <name evidence="2" type="ORF">ABMA27_010251</name>
</gene>
<feature type="compositionally biased region" description="Basic and acidic residues" evidence="1">
    <location>
        <begin position="743"/>
        <end position="926"/>
    </location>
</feature>
<sequence>MMLTIHGLPNGCKYHDLKLLIKQECNLSDFILDNLVGEGESSKKVRIGVADESEGSHLIKCLDGYRMNGNMLRVVPVAKAPMNQPQGNFDQRGGYPRNDMLNQPGNYGNQPMAPMGNRPSPWSQSQNTNQWSPNQTAGPQRSQNNFGYQQQPNQPYQQHAQRPPAPQQQQRPDPKQFPQRDMRSRGPLEQPGFGFPQKSSAPEPSHRMLRSVDIVPGATREPPRAQPLPPQQNQPPGRFHTDKPVTINKDYFQGSSQFGAQGSQPTHFQGPAQSQPTQWGQPMQQQKNTPPHFGKPQFDEDRKYPQSDKRPILQKPEQDMRMTNAYKGYEKPGYDKPFPDSAHGRPVSPHGRRVSPPGRRVSPPGRRVSPPGRRGSPPGRRVSPSGRRVSPSGRRVSPHMGRVLPDGRRVSPHARPGSPQDRRMTDRRMSPGRRASPSGRRMSPGGRISPSRRMPGRQSPHRDVPRKMSPHKRFSPGRRLVSPPRRDQERRDSPSRHAQRFSPSRRPVDKIDKFGDSRAAKQVRPAYEPEATNQAMYSGGYRPNLHENVQYPVPGARGADTRSSTWQQDRDKAMYAAHMKKQDDERRPGAPPRGPEHRPESIVEPKRASPPHKSRSPTRRDARDRSPLRDRYRRHSPSPRSPRRSWALEKRRSPELTDAPPPPVWPGQPADEPFPRPSFPEKDDPKKHAPWDRRPFDEPADDARRDRRPAPEPRPFPEPGPGLRIRTDLGPREPPRVAPPPRFDPDERYSPKLPEPRFEPREEYKDQRDYRRPDEKSYPERDFRDFPRADERERRRDEFPRRDEFRRDERKETRERPDQRKDHDMFQKEFEDIYKRAKEFKQKVEELRRPDRARDEYRDDHRRDLERGDERRKMLDDHSRVRRDEARHDFRHPDVDRHRQEDRPRSHHSDEYSRHRDLDWKDDKPKPKPLNSEAQAKRDKAAEEIATKILERHGNFGMSPDVRSRILKELINVVMGMINHMFGYKDVSFIETVIKFNAKHTDRDEYKIFQDVMGNFPNLPKANKRHGEDDSEIPAKTSRRSPEIVKQGPRPRVDERSLRPKPQRVPAVRRSVARPELKPKVSTGRGVTGVSAPLAPPNAAGLYELGPRTYRTLKNELDHIMFTVEQDLPEVVDLSCEGERDIVDRWRNEMGDNLKDVLGLNVTKRLLNIFNPLNVKVHFTTKPDRKYLSTFLKRYNFVAFKRLPGVVNTFAAQVKDVADFDALCTAKSVHCGAAKITITPFYKFTQCPKKIKSNFCNSDVMQDIESNDSSEKAKDDSFTSMISEDSAKSSKTDVTKEKPKEETVVSKSAATNDTAKVEEKKIEAKTAAQTGTKTSTVKAETPKPKVETPTPKVVTPKPKVEAPKPKVDPPKPKVATQTPKVQPPKPKVDTSTPKVEATKPKVVTPTPNAQPPKPKVETGTPNAQTAKPKAGPAVKTQTPATATPKPKIDTPKPKDETVTPKAETPKPKIEPAKTNAQNKLQVDNNKNKTEAPKATPKVEDKTKNTVKAAAQNKNTANVKTTPAKTVAKIPDSIGSTKTTKGAATNKNVPAKKNVFPNKKATKKAIEKDDYEELDDHDILALISEGIVLDECSGSDVE</sequence>
<dbReference type="EMBL" id="JBEUOH010000026">
    <property type="protein sequence ID" value="KAL0859925.1"/>
    <property type="molecule type" value="Genomic_DNA"/>
</dbReference>
<feature type="compositionally biased region" description="Polar residues" evidence="1">
    <location>
        <begin position="1327"/>
        <end position="1337"/>
    </location>
</feature>
<feature type="compositionally biased region" description="Polar residues" evidence="1">
    <location>
        <begin position="1474"/>
        <end position="1484"/>
    </location>
</feature>
<feature type="region of interest" description="Disordered" evidence="1">
    <location>
        <begin position="1017"/>
        <end position="1071"/>
    </location>
</feature>
<feature type="compositionally biased region" description="Basic and acidic residues" evidence="1">
    <location>
        <begin position="1358"/>
        <end position="1371"/>
    </location>
</feature>
<feature type="region of interest" description="Disordered" evidence="1">
    <location>
        <begin position="1266"/>
        <end position="1555"/>
    </location>
</feature>
<accession>A0ABR3H543</accession>
<feature type="compositionally biased region" description="Low complexity" evidence="1">
    <location>
        <begin position="273"/>
        <end position="286"/>
    </location>
</feature>
<feature type="compositionally biased region" description="Pro residues" evidence="1">
    <location>
        <begin position="224"/>
        <end position="233"/>
    </location>
</feature>
<feature type="compositionally biased region" description="Basic and acidic residues" evidence="1">
    <location>
        <begin position="172"/>
        <end position="186"/>
    </location>
</feature>
<feature type="compositionally biased region" description="Basic and acidic residues" evidence="1">
    <location>
        <begin position="646"/>
        <end position="655"/>
    </location>
</feature>
<evidence type="ECO:0000313" key="3">
    <source>
        <dbReference type="Proteomes" id="UP001549920"/>
    </source>
</evidence>
<feature type="compositionally biased region" description="Basic and acidic residues" evidence="1">
    <location>
        <begin position="618"/>
        <end position="630"/>
    </location>
</feature>
<feature type="region of interest" description="Disordered" evidence="1">
    <location>
        <begin position="81"/>
        <end position="941"/>
    </location>
</feature>
<feature type="compositionally biased region" description="Basic and acidic residues" evidence="1">
    <location>
        <begin position="725"/>
        <end position="735"/>
    </location>
</feature>
<reference evidence="2 3" key="1">
    <citation type="submission" date="2024-06" db="EMBL/GenBank/DDBJ databases">
        <title>A chromosome-level genome assembly of beet webworm, Loxostege sticticalis.</title>
        <authorList>
            <person name="Zhang Y."/>
        </authorList>
    </citation>
    <scope>NUCLEOTIDE SEQUENCE [LARGE SCALE GENOMIC DNA]</scope>
    <source>
        <strain evidence="2">AQ026</strain>
        <tissue evidence="2">Whole body</tissue>
    </source>
</reference>
<comment type="caution">
    <text evidence="2">The sequence shown here is derived from an EMBL/GenBank/DDBJ whole genome shotgun (WGS) entry which is preliminary data.</text>
</comment>
<feature type="compositionally biased region" description="Basic and acidic residues" evidence="1">
    <location>
        <begin position="484"/>
        <end position="495"/>
    </location>
</feature>
<feature type="compositionally biased region" description="Basic and acidic residues" evidence="1">
    <location>
        <begin position="1285"/>
        <end position="1304"/>
    </location>
</feature>
<feature type="compositionally biased region" description="Basic and acidic residues" evidence="1">
    <location>
        <begin position="679"/>
        <end position="711"/>
    </location>
</feature>
<proteinExistence type="predicted"/>
<feature type="compositionally biased region" description="Polar residues" evidence="1">
    <location>
        <begin position="1511"/>
        <end position="1523"/>
    </location>
</feature>
<protein>
    <submittedName>
        <fullName evidence="2">Uncharacterized protein</fullName>
    </submittedName>
</protein>